<dbReference type="EMBL" id="BRXZ01003986">
    <property type="protein sequence ID" value="GMH66113.1"/>
    <property type="molecule type" value="Genomic_DNA"/>
</dbReference>
<proteinExistence type="predicted"/>
<reference evidence="1" key="1">
    <citation type="submission" date="2022-07" db="EMBL/GenBank/DDBJ databases">
        <title>Genome analysis of Parmales, a sister group of diatoms, reveals the evolutionary specialization of diatoms from phago-mixotrophs to photoautotrophs.</title>
        <authorList>
            <person name="Ban H."/>
            <person name="Sato S."/>
            <person name="Yoshikawa S."/>
            <person name="Kazumasa Y."/>
            <person name="Nakamura Y."/>
            <person name="Ichinomiya M."/>
            <person name="Saitoh K."/>
            <person name="Sato N."/>
            <person name="Blanc-Mathieu R."/>
            <person name="Endo H."/>
            <person name="Kuwata A."/>
            <person name="Ogata H."/>
        </authorList>
    </citation>
    <scope>NUCLEOTIDE SEQUENCE</scope>
</reference>
<protein>
    <recommendedName>
        <fullName evidence="3">TFIIS-type domain-containing protein</fullName>
    </recommendedName>
</protein>
<evidence type="ECO:0000313" key="2">
    <source>
        <dbReference type="Proteomes" id="UP001165082"/>
    </source>
</evidence>
<keyword evidence="2" id="KW-1185">Reference proteome</keyword>
<dbReference type="AlphaFoldDB" id="A0A9W7ABE9"/>
<dbReference type="Proteomes" id="UP001165082">
    <property type="component" value="Unassembled WGS sequence"/>
</dbReference>
<accession>A0A9W7ABE9</accession>
<evidence type="ECO:0000313" key="1">
    <source>
        <dbReference type="EMBL" id="GMH66113.1"/>
    </source>
</evidence>
<name>A0A9W7ABE9_9STRA</name>
<comment type="caution">
    <text evidence="1">The sequence shown here is derived from an EMBL/GenBank/DDBJ whole genome shotgun (WGS) entry which is preliminary data.</text>
</comment>
<gene>
    <name evidence="1" type="ORF">TrRE_jg8</name>
</gene>
<evidence type="ECO:0008006" key="3">
    <source>
        <dbReference type="Google" id="ProtNLM"/>
    </source>
</evidence>
<organism evidence="1 2">
    <name type="scientific">Triparma retinervis</name>
    <dbReference type="NCBI Taxonomy" id="2557542"/>
    <lineage>
        <taxon>Eukaryota</taxon>
        <taxon>Sar</taxon>
        <taxon>Stramenopiles</taxon>
        <taxon>Ochrophyta</taxon>
        <taxon>Bolidophyceae</taxon>
        <taxon>Parmales</taxon>
        <taxon>Triparmaceae</taxon>
        <taxon>Triparma</taxon>
    </lineage>
</organism>
<sequence length="72" mass="8091">MRSALCEAVDLKEKLHRQRWVVPLDDSTIEDQLPPGICERCKRGEVVLKFSKSSDGKEGEALGLFCEVCGKR</sequence>
<dbReference type="OrthoDB" id="5835829at2759"/>